<keyword evidence="4" id="KW-0804">Transcription</keyword>
<feature type="compositionally biased region" description="Polar residues" evidence="6">
    <location>
        <begin position="400"/>
        <end position="414"/>
    </location>
</feature>
<accession>A0A2V1AXG0</accession>
<evidence type="ECO:0000256" key="4">
    <source>
        <dbReference type="ARBA" id="ARBA00023163"/>
    </source>
</evidence>
<evidence type="ECO:0000256" key="5">
    <source>
        <dbReference type="ARBA" id="ARBA00023242"/>
    </source>
</evidence>
<feature type="region of interest" description="Disordered" evidence="6">
    <location>
        <begin position="30"/>
        <end position="72"/>
    </location>
</feature>
<gene>
    <name evidence="7" type="ORF">CXQ85_002512</name>
</gene>
<feature type="compositionally biased region" description="Low complexity" evidence="6">
    <location>
        <begin position="350"/>
        <end position="366"/>
    </location>
</feature>
<dbReference type="PANTHER" id="PTHR38426">
    <property type="entry name" value="MAINTENANCE OF TELOMERE CAPPING PROTEIN 4"/>
    <property type="match status" value="1"/>
</dbReference>
<dbReference type="Gene3D" id="6.10.280.160">
    <property type="entry name" value="Mediator of RNA polymerase II transcription subunit 22"/>
    <property type="match status" value="1"/>
</dbReference>
<dbReference type="GeneID" id="37007843"/>
<comment type="similarity">
    <text evidence="2">Belongs to the Mediator complex subunit 22 family.</text>
</comment>
<dbReference type="AlphaFoldDB" id="A0A2V1AXG0"/>
<organism evidence="7 8">
    <name type="scientific">Candidozyma haemuli</name>
    <dbReference type="NCBI Taxonomy" id="45357"/>
    <lineage>
        <taxon>Eukaryota</taxon>
        <taxon>Fungi</taxon>
        <taxon>Dikarya</taxon>
        <taxon>Ascomycota</taxon>
        <taxon>Saccharomycotina</taxon>
        <taxon>Pichiomycetes</taxon>
        <taxon>Metschnikowiaceae</taxon>
        <taxon>Candidozyma</taxon>
    </lineage>
</organism>
<proteinExistence type="inferred from homology"/>
<keyword evidence="5" id="KW-0539">Nucleus</keyword>
<comment type="subcellular location">
    <subcellularLocation>
        <location evidence="1">Nucleus</location>
    </subcellularLocation>
</comment>
<dbReference type="OrthoDB" id="4064064at2759"/>
<dbReference type="STRING" id="45357.A0A2V1AXG0"/>
<reference evidence="7 8" key="1">
    <citation type="submission" date="2017-12" db="EMBL/GenBank/DDBJ databases">
        <title>Genome Sequence of a Multidrug-Resistant Candida haemulonii Isolate from a Patient with Chronic Leg Ulcers in Israel.</title>
        <authorList>
            <person name="Chow N.A."/>
            <person name="Gade L."/>
            <person name="Batra D."/>
            <person name="Rowe L.A."/>
            <person name="Ben-Ami R."/>
            <person name="Loparev V.N."/>
            <person name="Litvintseva A.P."/>
        </authorList>
    </citation>
    <scope>NUCLEOTIDE SEQUENCE [LARGE SCALE GENOMIC DNA]</scope>
    <source>
        <strain evidence="7 8">B11899</strain>
    </source>
</reference>
<dbReference type="EMBL" id="PKFO01000010">
    <property type="protein sequence ID" value="PVH22790.1"/>
    <property type="molecule type" value="Genomic_DNA"/>
</dbReference>
<dbReference type="Pfam" id="PF06179">
    <property type="entry name" value="Med22"/>
    <property type="match status" value="1"/>
</dbReference>
<dbReference type="PANTHER" id="PTHR38426:SF1">
    <property type="entry name" value="MAINTENANCE OF TELOMERE CAPPING PROTEIN 4"/>
    <property type="match status" value="1"/>
</dbReference>
<feature type="region of interest" description="Disordered" evidence="6">
    <location>
        <begin position="277"/>
        <end position="418"/>
    </location>
</feature>
<name>A0A2V1AXG0_9ASCO</name>
<evidence type="ECO:0000256" key="2">
    <source>
        <dbReference type="ARBA" id="ARBA00005942"/>
    </source>
</evidence>
<protein>
    <submittedName>
        <fullName evidence="7">Uncharacterized protein</fullName>
    </submittedName>
</protein>
<sequence length="779" mass="87703">MAINEDFLPVQDKQKDTLAVSKSPLAALRISPVPTAQDRDNRSERPTVTARTRRARKRNTLAATKRPNGPGFDFDVDIDEKALEAPPQLAQDHVAFDDGDEEVIRRPSVSNEEDGSAVKRLATFLIESGKAMNVRYNVVDPLDDEKESGTGASNKKPLQISRTTKTRKETVMAVLSLKYHWLIKCQEDYAHDQIKYPGVEGVYNPLQIIRNRAIRAKYHEPAPPLRYANLPLACNVFSSHKKSGGRPWKMLWGIELNELVNDDAWRSQHWKELKNPKGELWFPDSRPPPRSVISFDTPTKPPKANRLHDKLWNETADSDSRVSSRSKSPSAKSIGKNIKQKARRLYGSTSSGANSNSDLDNSSTDPSKSHESLSKQKQSSVSKSESDSNGVHVFQVPRNLGSSGSSEAQRSQNDLPKITVDTALNDDVDTKNSAQHVEDSSVNRSRMNLDDVQITPLHARSQSENFKPNVLASAIPHVDAKDRKLSQAYNHGQYMEQQVTLHESFMTTIFPRVVDSTSTRLESILNNNINVLLHDIVSVNDSELPAHEAFYTGFLSECKSLMHLMNDKYAVKIDNLLSATDRSMGEINTSLSLDMKKVNEQLDKVNQSLFGSLVTTSIGDRERDVTFTDGGNYKILYFILENAIVTVLRLTWLVVNIYKFFLAILKIIWKLTSILFGIDTNIYQVLENFQEVFDKAIIQDKSRESLAVENLTLESDALNIIRLCKDLLSITRSLRESWCLDTMKVRPEGGDSRASDEDVQRVFEEFNRLTEKISALEKS</sequence>
<dbReference type="InterPro" id="IPR038769">
    <property type="entry name" value="MTC4"/>
</dbReference>
<dbReference type="Proteomes" id="UP000244309">
    <property type="component" value="Unassembled WGS sequence"/>
</dbReference>
<dbReference type="RefSeq" id="XP_025343730.1">
    <property type="nucleotide sequence ID" value="XM_025486180.1"/>
</dbReference>
<dbReference type="VEuPathDB" id="FungiDB:CXQ85_002512"/>
<dbReference type="GO" id="GO:0016592">
    <property type="term" value="C:mediator complex"/>
    <property type="evidence" value="ECO:0007669"/>
    <property type="project" value="InterPro"/>
</dbReference>
<comment type="caution">
    <text evidence="7">The sequence shown here is derived from an EMBL/GenBank/DDBJ whole genome shotgun (WGS) entry which is preliminary data.</text>
</comment>
<keyword evidence="8" id="KW-1185">Reference proteome</keyword>
<evidence type="ECO:0000256" key="3">
    <source>
        <dbReference type="ARBA" id="ARBA00023015"/>
    </source>
</evidence>
<keyword evidence="3" id="KW-0805">Transcription regulation</keyword>
<evidence type="ECO:0000313" key="8">
    <source>
        <dbReference type="Proteomes" id="UP000244309"/>
    </source>
</evidence>
<feature type="region of interest" description="Disordered" evidence="6">
    <location>
        <begin position="142"/>
        <end position="161"/>
    </location>
</feature>
<feature type="compositionally biased region" description="Basic and acidic residues" evidence="6">
    <location>
        <begin position="306"/>
        <end position="322"/>
    </location>
</feature>
<evidence type="ECO:0000256" key="6">
    <source>
        <dbReference type="SAM" id="MobiDB-lite"/>
    </source>
</evidence>
<dbReference type="GO" id="GO:0006357">
    <property type="term" value="P:regulation of transcription by RNA polymerase II"/>
    <property type="evidence" value="ECO:0007669"/>
    <property type="project" value="InterPro"/>
</dbReference>
<dbReference type="InterPro" id="IPR009332">
    <property type="entry name" value="Med22"/>
</dbReference>
<evidence type="ECO:0000313" key="7">
    <source>
        <dbReference type="EMBL" id="PVH22790.1"/>
    </source>
</evidence>
<dbReference type="GO" id="GO:0003712">
    <property type="term" value="F:transcription coregulator activity"/>
    <property type="evidence" value="ECO:0007669"/>
    <property type="project" value="InterPro"/>
</dbReference>
<evidence type="ECO:0000256" key="1">
    <source>
        <dbReference type="ARBA" id="ARBA00004123"/>
    </source>
</evidence>
<feature type="compositionally biased region" description="Low complexity" evidence="6">
    <location>
        <begin position="323"/>
        <end position="333"/>
    </location>
</feature>